<dbReference type="Proteomes" id="UP000476176">
    <property type="component" value="Unassembled WGS sequence"/>
</dbReference>
<evidence type="ECO:0000313" key="2">
    <source>
        <dbReference type="Proteomes" id="UP000476176"/>
    </source>
</evidence>
<protein>
    <submittedName>
        <fullName evidence="1">Uncharacterized protein</fullName>
    </submittedName>
</protein>
<proteinExistence type="predicted"/>
<sequence length="94" mass="10818">MDAICEMKPSTEDESFLYLDPNNQSEWRRAPTAVAFPRDRDQYTNFVSLEPSLLLLNLLESYRAYNDPKVADTQIEQRSSRGFSPCLIPLEACQ</sequence>
<reference evidence="1 2" key="1">
    <citation type="submission" date="2018-09" db="EMBL/GenBank/DDBJ databases">
        <title>Genomic investigation of the strawberry pathogen Phytophthora fragariae indicates pathogenicity is determined by transcriptional variation in three key races.</title>
        <authorList>
            <person name="Adams T.M."/>
            <person name="Armitage A.D."/>
            <person name="Sobczyk M.K."/>
            <person name="Bates H.J."/>
            <person name="Dunwell J.M."/>
            <person name="Nellist C.F."/>
            <person name="Harrison R.J."/>
        </authorList>
    </citation>
    <scope>NUCLEOTIDE SEQUENCE [LARGE SCALE GENOMIC DNA]</scope>
    <source>
        <strain evidence="1 2">BC-23</strain>
    </source>
</reference>
<accession>A0A6G0NXR6</accession>
<name>A0A6G0NXR6_9STRA</name>
<gene>
    <name evidence="1" type="ORF">PF004_g11537</name>
</gene>
<dbReference type="AlphaFoldDB" id="A0A6G0NXR6"/>
<dbReference type="EMBL" id="QXGC01000634">
    <property type="protein sequence ID" value="KAE9226813.1"/>
    <property type="molecule type" value="Genomic_DNA"/>
</dbReference>
<comment type="caution">
    <text evidence="1">The sequence shown here is derived from an EMBL/GenBank/DDBJ whole genome shotgun (WGS) entry which is preliminary data.</text>
</comment>
<organism evidence="1 2">
    <name type="scientific">Phytophthora fragariae</name>
    <dbReference type="NCBI Taxonomy" id="53985"/>
    <lineage>
        <taxon>Eukaryota</taxon>
        <taxon>Sar</taxon>
        <taxon>Stramenopiles</taxon>
        <taxon>Oomycota</taxon>
        <taxon>Peronosporomycetes</taxon>
        <taxon>Peronosporales</taxon>
        <taxon>Peronosporaceae</taxon>
        <taxon>Phytophthora</taxon>
    </lineage>
</organism>
<evidence type="ECO:0000313" key="1">
    <source>
        <dbReference type="EMBL" id="KAE9226813.1"/>
    </source>
</evidence>